<dbReference type="InterPro" id="IPR036291">
    <property type="entry name" value="NAD(P)-bd_dom_sf"/>
</dbReference>
<comment type="caution">
    <text evidence="2">The sequence shown here is derived from an EMBL/GenBank/DDBJ whole genome shotgun (WGS) entry which is preliminary data.</text>
</comment>
<dbReference type="InterPro" id="IPR051604">
    <property type="entry name" value="Ergot_Alk_Oxidoreductase"/>
</dbReference>
<dbReference type="InterPro" id="IPR008030">
    <property type="entry name" value="NmrA-like"/>
</dbReference>
<dbReference type="PANTHER" id="PTHR43162">
    <property type="match status" value="1"/>
</dbReference>
<dbReference type="PANTHER" id="PTHR43162:SF1">
    <property type="entry name" value="PRESTALK A DIFFERENTIATION PROTEIN A"/>
    <property type="match status" value="1"/>
</dbReference>
<dbReference type="Gene3D" id="3.40.50.720">
    <property type="entry name" value="NAD(P)-binding Rossmann-like Domain"/>
    <property type="match status" value="1"/>
</dbReference>
<evidence type="ECO:0000259" key="1">
    <source>
        <dbReference type="Pfam" id="PF05368"/>
    </source>
</evidence>
<sequence>MHIILGGTGNVGSAVARALLKRREPVLVITRDPSKAERFHRDGAHVAVADVHDTETLRDIFRQGRRLFLLNPPAAPSSDTTAEERRSLAAILSAINGAGLEKIVAESTYGAKPGERIGDLGVLYEMEQALAAQPIPTTIIRAAYYMSNWHASLQTAREQGVVQTLFPEDFKLPMVAPSDIGEIAARLMTEPIEQTGLH</sequence>
<evidence type="ECO:0000313" key="2">
    <source>
        <dbReference type="EMBL" id="HFN00210.1"/>
    </source>
</evidence>
<proteinExistence type="predicted"/>
<organism evidence="2">
    <name type="scientific">Oscillatoriales cyanobacterium SpSt-418</name>
    <dbReference type="NCBI Taxonomy" id="2282169"/>
    <lineage>
        <taxon>Bacteria</taxon>
        <taxon>Bacillati</taxon>
        <taxon>Cyanobacteriota</taxon>
        <taxon>Cyanophyceae</taxon>
        <taxon>Oscillatoriophycideae</taxon>
        <taxon>Oscillatoriales</taxon>
    </lineage>
</organism>
<name>A0A7C3KG23_9CYAN</name>
<dbReference type="AlphaFoldDB" id="A0A7C3KG23"/>
<reference evidence="2" key="1">
    <citation type="journal article" date="2020" name="mSystems">
        <title>Genome- and Community-Level Interaction Insights into Carbon Utilization and Element Cycling Functions of Hydrothermarchaeota in Hydrothermal Sediment.</title>
        <authorList>
            <person name="Zhou Z."/>
            <person name="Liu Y."/>
            <person name="Xu W."/>
            <person name="Pan J."/>
            <person name="Luo Z.H."/>
            <person name="Li M."/>
        </authorList>
    </citation>
    <scope>NUCLEOTIDE SEQUENCE [LARGE SCALE GENOMIC DNA]</scope>
    <source>
        <strain evidence="2">SpSt-418</strain>
    </source>
</reference>
<dbReference type="EMBL" id="DSRU01000304">
    <property type="protein sequence ID" value="HFN00210.1"/>
    <property type="molecule type" value="Genomic_DNA"/>
</dbReference>
<gene>
    <name evidence="2" type="ORF">ENR64_21195</name>
</gene>
<dbReference type="Pfam" id="PF05368">
    <property type="entry name" value="NmrA"/>
    <property type="match status" value="1"/>
</dbReference>
<accession>A0A7C3KG23</accession>
<dbReference type="SUPFAM" id="SSF51735">
    <property type="entry name" value="NAD(P)-binding Rossmann-fold domains"/>
    <property type="match status" value="1"/>
</dbReference>
<protein>
    <submittedName>
        <fullName evidence="2">NAD-dependent epimerase/dehydratase family protein</fullName>
    </submittedName>
</protein>
<feature type="domain" description="NmrA-like" evidence="1">
    <location>
        <begin position="4"/>
        <end position="195"/>
    </location>
</feature>